<dbReference type="Pfam" id="PF01168">
    <property type="entry name" value="Ala_racemase_N"/>
    <property type="match status" value="1"/>
</dbReference>
<dbReference type="UniPathway" id="UPA00042">
    <property type="reaction ID" value="UER00497"/>
</dbReference>
<dbReference type="SUPFAM" id="SSF51419">
    <property type="entry name" value="PLP-binding barrel"/>
    <property type="match status" value="1"/>
</dbReference>
<dbReference type="SMART" id="SM01005">
    <property type="entry name" value="Ala_racemase_C"/>
    <property type="match status" value="1"/>
</dbReference>
<evidence type="ECO:0000256" key="1">
    <source>
        <dbReference type="ARBA" id="ARBA00000316"/>
    </source>
</evidence>
<evidence type="ECO:0000313" key="10">
    <source>
        <dbReference type="Proteomes" id="UP000242087"/>
    </source>
</evidence>
<feature type="domain" description="Alanine racemase C-terminal" evidence="8">
    <location>
        <begin position="241"/>
        <end position="365"/>
    </location>
</feature>
<dbReference type="CDD" id="cd06827">
    <property type="entry name" value="PLPDE_III_AR_proteobact"/>
    <property type="match status" value="1"/>
</dbReference>
<dbReference type="PANTHER" id="PTHR30511:SF0">
    <property type="entry name" value="ALANINE RACEMASE, CATABOLIC-RELATED"/>
    <property type="match status" value="1"/>
</dbReference>
<feature type="binding site" evidence="5 7">
    <location>
        <position position="132"/>
    </location>
    <ligand>
        <name>substrate</name>
    </ligand>
</feature>
<comment type="similarity">
    <text evidence="5">Belongs to the alanine racemase family.</text>
</comment>
<comment type="catalytic activity">
    <reaction evidence="1 5">
        <text>L-alanine = D-alanine</text>
        <dbReference type="Rhea" id="RHEA:20249"/>
        <dbReference type="ChEBI" id="CHEBI:57416"/>
        <dbReference type="ChEBI" id="CHEBI:57972"/>
        <dbReference type="EC" id="5.1.1.1"/>
    </reaction>
</comment>
<dbReference type="NCBIfam" id="TIGR00492">
    <property type="entry name" value="alr"/>
    <property type="match status" value="1"/>
</dbReference>
<feature type="modified residue" description="N6-(pyridoxal phosphate)lysine" evidence="5 6">
    <location>
        <position position="36"/>
    </location>
</feature>
<comment type="caution">
    <text evidence="9">The sequence shown here is derived from an EMBL/GenBank/DDBJ whole genome shotgun (WGS) entry which is preliminary data.</text>
</comment>
<dbReference type="PANTHER" id="PTHR30511">
    <property type="entry name" value="ALANINE RACEMASE"/>
    <property type="match status" value="1"/>
</dbReference>
<feature type="active site" description="Proton acceptor; specific for L-alanine" evidence="5">
    <location>
        <position position="262"/>
    </location>
</feature>
<dbReference type="EC" id="5.1.1.1" evidence="5"/>
<evidence type="ECO:0000313" key="9">
    <source>
        <dbReference type="EMBL" id="PTB88349.1"/>
    </source>
</evidence>
<accession>A0A2T4D3H5</accession>
<dbReference type="InterPro" id="IPR009006">
    <property type="entry name" value="Ala_racemase/Decarboxylase_C"/>
</dbReference>
<reference evidence="9 10" key="1">
    <citation type="submission" date="2018-03" db="EMBL/GenBank/DDBJ databases">
        <title>Cross-interface Injection: A General Nanoliter Liquid Handling Method Applied to Single Cells Genome Amplification Automated Nanoliter Liquid Handling Applied to Single Cell Multiple Displacement Amplification.</title>
        <authorList>
            <person name="Yun J."/>
            <person name="Xu P."/>
            <person name="Xu J."/>
            <person name="Dai X."/>
            <person name="Wang Y."/>
            <person name="Zheng X."/>
            <person name="Cao C."/>
            <person name="Yi Q."/>
            <person name="Zhu Y."/>
            <person name="Wang L."/>
            <person name="Dong Z."/>
            <person name="Huang Y."/>
            <person name="Huang L."/>
            <person name="Du W."/>
        </authorList>
    </citation>
    <scope>NUCLEOTIDE SEQUENCE [LARGE SCALE GENOMIC DNA]</scope>
    <source>
        <strain evidence="9 10">A12-4</strain>
    </source>
</reference>
<dbReference type="Proteomes" id="UP000242087">
    <property type="component" value="Unassembled WGS sequence"/>
</dbReference>
<dbReference type="GO" id="GO:0008784">
    <property type="term" value="F:alanine racemase activity"/>
    <property type="evidence" value="ECO:0007669"/>
    <property type="project" value="UniProtKB-UniRule"/>
</dbReference>
<dbReference type="EMBL" id="PYVF01000076">
    <property type="protein sequence ID" value="PTB88349.1"/>
    <property type="molecule type" value="Genomic_DNA"/>
</dbReference>
<dbReference type="AlphaFoldDB" id="A0A2T4D3H5"/>
<sequence length="365" mass="39589">MHFRATRAEIDRDALAHNAQLIRENAAEAKVLGVIKADGYGHGVISTANAIAAHVDAFAVAFIDEALQLREAGFSLPIVLLEGCLSEAELPICAHHNLQPVVHEPSQLDAILTSRLVRPLAVWLKVDTGMHRLGWHPQEVARVYRELESCPNVGAITLMSHYANSGDSEHPLTQQQNDLFSAVCAETAMTESLSIANSAALLSSSKDFSTLDGHWVRTGLTLYGVAPRTPDRNITIPLRPVMRLVAPVIALREISAGETVGYGSRWQAKRKSLIATVAIGYADGYPRHCPDGTPVYLNGVELPLVGTVSMDMITIDVTDLEAVQVGDEVELWGPNLTVDRIAEVAGTISYELLCRVSSRVPRVEI</sequence>
<comment type="pathway">
    <text evidence="5">Amino-acid biosynthesis; D-alanine biosynthesis; D-alanine from L-alanine: step 1/1.</text>
</comment>
<dbReference type="InterPro" id="IPR011079">
    <property type="entry name" value="Ala_racemase_C"/>
</dbReference>
<dbReference type="SUPFAM" id="SSF50621">
    <property type="entry name" value="Alanine racemase C-terminal domain-like"/>
    <property type="match status" value="1"/>
</dbReference>
<dbReference type="HAMAP" id="MF_01201">
    <property type="entry name" value="Ala_racemase"/>
    <property type="match status" value="1"/>
</dbReference>
<organism evidence="9 10">
    <name type="scientific">Pseudidiomarina aestuarii</name>
    <dbReference type="NCBI Taxonomy" id="624146"/>
    <lineage>
        <taxon>Bacteria</taxon>
        <taxon>Pseudomonadati</taxon>
        <taxon>Pseudomonadota</taxon>
        <taxon>Gammaproteobacteria</taxon>
        <taxon>Alteromonadales</taxon>
        <taxon>Idiomarinaceae</taxon>
        <taxon>Pseudidiomarina</taxon>
    </lineage>
</organism>
<dbReference type="FunFam" id="3.20.20.10:FF:000002">
    <property type="entry name" value="Alanine racemase"/>
    <property type="match status" value="1"/>
</dbReference>
<evidence type="ECO:0000256" key="4">
    <source>
        <dbReference type="ARBA" id="ARBA00023235"/>
    </source>
</evidence>
<dbReference type="InterPro" id="IPR020622">
    <property type="entry name" value="Ala_racemase_pyridoxalP-BS"/>
</dbReference>
<dbReference type="PRINTS" id="PR00992">
    <property type="entry name" value="ALARACEMASE"/>
</dbReference>
<dbReference type="GO" id="GO:0030632">
    <property type="term" value="P:D-alanine biosynthetic process"/>
    <property type="evidence" value="ECO:0007669"/>
    <property type="project" value="UniProtKB-UniRule"/>
</dbReference>
<evidence type="ECO:0000256" key="7">
    <source>
        <dbReference type="PIRSR" id="PIRSR600821-52"/>
    </source>
</evidence>
<dbReference type="Gene3D" id="3.20.20.10">
    <property type="entry name" value="Alanine racemase"/>
    <property type="match status" value="1"/>
</dbReference>
<dbReference type="Pfam" id="PF00842">
    <property type="entry name" value="Ala_racemase_C"/>
    <property type="match status" value="1"/>
</dbReference>
<keyword evidence="3 5" id="KW-0663">Pyridoxal phosphate</keyword>
<evidence type="ECO:0000256" key="6">
    <source>
        <dbReference type="PIRSR" id="PIRSR600821-50"/>
    </source>
</evidence>
<protein>
    <recommendedName>
        <fullName evidence="5">Alanine racemase</fullName>
        <ecNumber evidence="5">5.1.1.1</ecNumber>
    </recommendedName>
</protein>
<dbReference type="GO" id="GO:0005829">
    <property type="term" value="C:cytosol"/>
    <property type="evidence" value="ECO:0007669"/>
    <property type="project" value="TreeGrafter"/>
</dbReference>
<evidence type="ECO:0000259" key="8">
    <source>
        <dbReference type="SMART" id="SM01005"/>
    </source>
</evidence>
<dbReference type="InterPro" id="IPR029066">
    <property type="entry name" value="PLP-binding_barrel"/>
</dbReference>
<evidence type="ECO:0000256" key="2">
    <source>
        <dbReference type="ARBA" id="ARBA00001933"/>
    </source>
</evidence>
<comment type="cofactor">
    <cofactor evidence="2 5 6">
        <name>pyridoxal 5'-phosphate</name>
        <dbReference type="ChEBI" id="CHEBI:597326"/>
    </cofactor>
</comment>
<dbReference type="GO" id="GO:0030170">
    <property type="term" value="F:pyridoxal phosphate binding"/>
    <property type="evidence" value="ECO:0007669"/>
    <property type="project" value="UniProtKB-UniRule"/>
</dbReference>
<dbReference type="InterPro" id="IPR000821">
    <property type="entry name" value="Ala_racemase"/>
</dbReference>
<comment type="function">
    <text evidence="5">Catalyzes the interconversion of L-alanine and D-alanine. May also act on other amino acids.</text>
</comment>
<keyword evidence="4 5" id="KW-0413">Isomerase</keyword>
<feature type="binding site" evidence="5 7">
    <location>
        <position position="310"/>
    </location>
    <ligand>
        <name>substrate</name>
    </ligand>
</feature>
<name>A0A2T4D3H5_9GAMM</name>
<dbReference type="InterPro" id="IPR001608">
    <property type="entry name" value="Ala_racemase_N"/>
</dbReference>
<feature type="active site" description="Proton acceptor; specific for D-alanine" evidence="5">
    <location>
        <position position="36"/>
    </location>
</feature>
<gene>
    <name evidence="9" type="primary">alr</name>
    <name evidence="9" type="ORF">C9927_04350</name>
</gene>
<dbReference type="Gene3D" id="2.40.37.10">
    <property type="entry name" value="Lyase, Ornithine Decarboxylase, Chain A, domain 1"/>
    <property type="match status" value="1"/>
</dbReference>
<dbReference type="PROSITE" id="PS00395">
    <property type="entry name" value="ALANINE_RACEMASE"/>
    <property type="match status" value="1"/>
</dbReference>
<proteinExistence type="inferred from homology"/>
<evidence type="ECO:0000256" key="3">
    <source>
        <dbReference type="ARBA" id="ARBA00022898"/>
    </source>
</evidence>
<evidence type="ECO:0000256" key="5">
    <source>
        <dbReference type="HAMAP-Rule" id="MF_01201"/>
    </source>
</evidence>